<dbReference type="Pfam" id="PF00583">
    <property type="entry name" value="Acetyltransf_1"/>
    <property type="match status" value="2"/>
</dbReference>
<comment type="caution">
    <text evidence="4">The sequence shown here is derived from an EMBL/GenBank/DDBJ whole genome shotgun (WGS) entry which is preliminary data.</text>
</comment>
<keyword evidence="5" id="KW-1185">Reference proteome</keyword>
<evidence type="ECO:0000313" key="4">
    <source>
        <dbReference type="EMBL" id="TCO28349.1"/>
    </source>
</evidence>
<dbReference type="CDD" id="cd04301">
    <property type="entry name" value="NAT_SF"/>
    <property type="match status" value="1"/>
</dbReference>
<reference evidence="4 5" key="1">
    <citation type="journal article" date="2015" name="Stand. Genomic Sci.">
        <title>Genomic Encyclopedia of Bacterial and Archaeal Type Strains, Phase III: the genomes of soil and plant-associated and newly described type strains.</title>
        <authorList>
            <person name="Whitman W.B."/>
            <person name="Woyke T."/>
            <person name="Klenk H.P."/>
            <person name="Zhou Y."/>
            <person name="Lilburn T.G."/>
            <person name="Beck B.J."/>
            <person name="De Vos P."/>
            <person name="Vandamme P."/>
            <person name="Eisen J.A."/>
            <person name="Garrity G."/>
            <person name="Hugenholtz P."/>
            <person name="Kyrpides N.C."/>
        </authorList>
    </citation>
    <scope>NUCLEOTIDE SEQUENCE [LARGE SCALE GENOMIC DNA]</scope>
    <source>
        <strain evidence="4 5">VKM Ac-2572</strain>
    </source>
</reference>
<protein>
    <submittedName>
        <fullName evidence="4">Acetyltransferase (GNAT) family protein</fullName>
    </submittedName>
</protein>
<accession>A0A4R2HHG5</accession>
<proteinExistence type="predicted"/>
<dbReference type="PROSITE" id="PS51186">
    <property type="entry name" value="GNAT"/>
    <property type="match status" value="1"/>
</dbReference>
<organism evidence="4 5">
    <name type="scientific">Kribbella steppae</name>
    <dbReference type="NCBI Taxonomy" id="2512223"/>
    <lineage>
        <taxon>Bacteria</taxon>
        <taxon>Bacillati</taxon>
        <taxon>Actinomycetota</taxon>
        <taxon>Actinomycetes</taxon>
        <taxon>Propionibacteriales</taxon>
        <taxon>Kribbellaceae</taxon>
        <taxon>Kribbella</taxon>
    </lineage>
</organism>
<dbReference type="InterPro" id="IPR000182">
    <property type="entry name" value="GNAT_dom"/>
</dbReference>
<dbReference type="InterPro" id="IPR050832">
    <property type="entry name" value="Bact_Acetyltransf"/>
</dbReference>
<evidence type="ECO:0000313" key="5">
    <source>
        <dbReference type="Proteomes" id="UP000294508"/>
    </source>
</evidence>
<dbReference type="InterPro" id="IPR016181">
    <property type="entry name" value="Acyl_CoA_acyltransferase"/>
</dbReference>
<sequence>MIPGRRYLGGLSIRLTPLTDPDFRPFSRRIAWLAADDDGNPVGSAFLRLNSRTSHAHLAELELNVHPAERRRGIGSQLLGAVVAAARDHDVRTMLADARVDSPADRFLAHHGFTVGLTLIYARLRLADTDTAVLQSGPPGYRLVSWAGVVPDEWAQTFTDARAGMDDAPTGGIAYGDDAWDVERTRYAARVIEERGEHLGTVAAVDESTGAIVGFTELVVPGDGKGDAQHYGTAVLPAHRGHGLALWMKAEQIRQVRSSFPDLDGLLTDTVSTNAPMQLINQRLGYHSTHTDHRRTLEVCTY</sequence>
<evidence type="ECO:0000256" key="1">
    <source>
        <dbReference type="ARBA" id="ARBA00022679"/>
    </source>
</evidence>
<feature type="domain" description="N-acetyltransferase" evidence="3">
    <location>
        <begin position="1"/>
        <end position="131"/>
    </location>
</feature>
<dbReference type="PANTHER" id="PTHR43877">
    <property type="entry name" value="AMINOALKYLPHOSPHONATE N-ACETYLTRANSFERASE-RELATED-RELATED"/>
    <property type="match status" value="1"/>
</dbReference>
<keyword evidence="1 4" id="KW-0808">Transferase</keyword>
<dbReference type="Gene3D" id="3.40.630.30">
    <property type="match status" value="1"/>
</dbReference>
<gene>
    <name evidence="4" type="ORF">EV652_106335</name>
</gene>
<dbReference type="GO" id="GO:0016747">
    <property type="term" value="F:acyltransferase activity, transferring groups other than amino-acyl groups"/>
    <property type="evidence" value="ECO:0007669"/>
    <property type="project" value="InterPro"/>
</dbReference>
<evidence type="ECO:0000256" key="2">
    <source>
        <dbReference type="ARBA" id="ARBA00023315"/>
    </source>
</evidence>
<dbReference type="Proteomes" id="UP000294508">
    <property type="component" value="Unassembled WGS sequence"/>
</dbReference>
<evidence type="ECO:0000259" key="3">
    <source>
        <dbReference type="PROSITE" id="PS51186"/>
    </source>
</evidence>
<name>A0A4R2HHG5_9ACTN</name>
<dbReference type="EMBL" id="SLWN01000006">
    <property type="protein sequence ID" value="TCO28349.1"/>
    <property type="molecule type" value="Genomic_DNA"/>
</dbReference>
<dbReference type="PANTHER" id="PTHR43877:SF1">
    <property type="entry name" value="ACETYLTRANSFERASE"/>
    <property type="match status" value="1"/>
</dbReference>
<dbReference type="SUPFAM" id="SSF55729">
    <property type="entry name" value="Acyl-CoA N-acyltransferases (Nat)"/>
    <property type="match status" value="2"/>
</dbReference>
<dbReference type="AlphaFoldDB" id="A0A4R2HHG5"/>
<keyword evidence="2" id="KW-0012">Acyltransferase</keyword>